<keyword evidence="8" id="KW-0133">Cell shape</keyword>
<evidence type="ECO:0000256" key="22">
    <source>
        <dbReference type="SAM" id="MobiDB-lite"/>
    </source>
</evidence>
<evidence type="ECO:0000313" key="24">
    <source>
        <dbReference type="EMBL" id="PYI38584.1"/>
    </source>
</evidence>
<evidence type="ECO:0000256" key="3">
    <source>
        <dbReference type="ARBA" id="ARBA00022475"/>
    </source>
</evidence>
<feature type="transmembrane region" description="Helical" evidence="23">
    <location>
        <begin position="373"/>
        <end position="403"/>
    </location>
</feature>
<feature type="transmembrane region" description="Helical" evidence="23">
    <location>
        <begin position="114"/>
        <end position="137"/>
    </location>
</feature>
<accession>A0A2V5IWH6</accession>
<dbReference type="PROSITE" id="PS00428">
    <property type="entry name" value="FTSW_RODA_SPOVE"/>
    <property type="match status" value="1"/>
</dbReference>
<evidence type="ECO:0000256" key="1">
    <source>
        <dbReference type="ARBA" id="ARBA00004651"/>
    </source>
</evidence>
<evidence type="ECO:0000256" key="17">
    <source>
        <dbReference type="ARBA" id="ARBA00041185"/>
    </source>
</evidence>
<evidence type="ECO:0000256" key="20">
    <source>
        <dbReference type="ARBA" id="ARBA00049902"/>
    </source>
</evidence>
<name>A0A2V5IWH6_9MICC</name>
<evidence type="ECO:0000256" key="14">
    <source>
        <dbReference type="ARBA" id="ARBA00032370"/>
    </source>
</evidence>
<evidence type="ECO:0000256" key="19">
    <source>
        <dbReference type="ARBA" id="ARBA00044770"/>
    </source>
</evidence>
<keyword evidence="25" id="KW-1185">Reference proteome</keyword>
<keyword evidence="13" id="KW-0961">Cell wall biogenesis/degradation</keyword>
<evidence type="ECO:0000256" key="7">
    <source>
        <dbReference type="ARBA" id="ARBA00022692"/>
    </source>
</evidence>
<evidence type="ECO:0000256" key="6">
    <source>
        <dbReference type="ARBA" id="ARBA00022679"/>
    </source>
</evidence>
<dbReference type="Proteomes" id="UP000247980">
    <property type="component" value="Unassembled WGS sequence"/>
</dbReference>
<dbReference type="InterPro" id="IPR001182">
    <property type="entry name" value="FtsW/RodA"/>
</dbReference>
<dbReference type="NCBIfam" id="TIGR02614">
    <property type="entry name" value="ftsW"/>
    <property type="match status" value="1"/>
</dbReference>
<protein>
    <recommendedName>
        <fullName evidence="17">Probable peptidoglycan glycosyltransferase FtsW</fullName>
        <ecNumber evidence="19">2.4.99.28</ecNumber>
    </recommendedName>
    <alternativeName>
        <fullName evidence="18">Cell division protein FtsW</fullName>
    </alternativeName>
    <alternativeName>
        <fullName evidence="15">Cell wall polymerase</fullName>
    </alternativeName>
    <alternativeName>
        <fullName evidence="14">Peptidoglycan polymerase</fullName>
    </alternativeName>
</protein>
<keyword evidence="9" id="KW-0573">Peptidoglycan synthesis</keyword>
<evidence type="ECO:0000256" key="5">
    <source>
        <dbReference type="ARBA" id="ARBA00022676"/>
    </source>
</evidence>
<dbReference type="GO" id="GO:0008955">
    <property type="term" value="F:peptidoglycan glycosyltransferase activity"/>
    <property type="evidence" value="ECO:0007669"/>
    <property type="project" value="UniProtKB-EC"/>
</dbReference>
<comment type="catalytic activity">
    <reaction evidence="20">
        <text>[GlcNAc-(1-&gt;4)-Mur2Ac(oyl-L-Ala-gamma-D-Glu-L-Lys-D-Ala-D-Ala)](n)-di-trans,octa-cis-undecaprenyl diphosphate + beta-D-GlcNAc-(1-&gt;4)-Mur2Ac(oyl-L-Ala-gamma-D-Glu-L-Lys-D-Ala-D-Ala)-di-trans,octa-cis-undecaprenyl diphosphate = [GlcNAc-(1-&gt;4)-Mur2Ac(oyl-L-Ala-gamma-D-Glu-L-Lys-D-Ala-D-Ala)](n+1)-di-trans,octa-cis-undecaprenyl diphosphate + di-trans,octa-cis-undecaprenyl diphosphate + H(+)</text>
        <dbReference type="Rhea" id="RHEA:23708"/>
        <dbReference type="Rhea" id="RHEA-COMP:9602"/>
        <dbReference type="Rhea" id="RHEA-COMP:9603"/>
        <dbReference type="ChEBI" id="CHEBI:15378"/>
        <dbReference type="ChEBI" id="CHEBI:58405"/>
        <dbReference type="ChEBI" id="CHEBI:60033"/>
        <dbReference type="ChEBI" id="CHEBI:78435"/>
        <dbReference type="EC" id="2.4.99.28"/>
    </reaction>
</comment>
<organism evidence="24 25">
    <name type="scientific">Arthrobacter psychrolactophilus</name>
    <dbReference type="NCBI Taxonomy" id="92442"/>
    <lineage>
        <taxon>Bacteria</taxon>
        <taxon>Bacillati</taxon>
        <taxon>Actinomycetota</taxon>
        <taxon>Actinomycetes</taxon>
        <taxon>Micrococcales</taxon>
        <taxon>Micrococcaceae</taxon>
        <taxon>Arthrobacter</taxon>
    </lineage>
</organism>
<reference evidence="24 25" key="1">
    <citation type="submission" date="2018-05" db="EMBL/GenBank/DDBJ databases">
        <title>Genetic diversity of glacier-inhabiting Cryobacterium bacteria in China and description of Cryobacterium mengkeensis sp. nov. and Arthrobacter glacialis sp. nov.</title>
        <authorList>
            <person name="Liu Q."/>
            <person name="Xin Y.-H."/>
        </authorList>
    </citation>
    <scope>NUCLEOTIDE SEQUENCE [LARGE SCALE GENOMIC DNA]</scope>
    <source>
        <strain evidence="24 25">B7</strain>
    </source>
</reference>
<comment type="pathway">
    <text evidence="2">Cell wall biogenesis; peptidoglycan biosynthesis.</text>
</comment>
<keyword evidence="11 23" id="KW-0472">Membrane</keyword>
<dbReference type="EC" id="2.4.99.28" evidence="19"/>
<feature type="transmembrane region" description="Helical" evidence="23">
    <location>
        <begin position="257"/>
        <end position="277"/>
    </location>
</feature>
<evidence type="ECO:0000256" key="15">
    <source>
        <dbReference type="ARBA" id="ARBA00033270"/>
    </source>
</evidence>
<dbReference type="OrthoDB" id="9768187at2"/>
<comment type="similarity">
    <text evidence="16">Belongs to the SEDS family. FtsW subfamily.</text>
</comment>
<evidence type="ECO:0000256" key="9">
    <source>
        <dbReference type="ARBA" id="ARBA00022984"/>
    </source>
</evidence>
<evidence type="ECO:0000256" key="21">
    <source>
        <dbReference type="ARBA" id="ARBA00049966"/>
    </source>
</evidence>
<evidence type="ECO:0000256" key="8">
    <source>
        <dbReference type="ARBA" id="ARBA00022960"/>
    </source>
</evidence>
<dbReference type="InterPro" id="IPR018365">
    <property type="entry name" value="Cell_cycle_FtsW-rel_CS"/>
</dbReference>
<dbReference type="Pfam" id="PF01098">
    <property type="entry name" value="FTSW_RODA_SPOVE"/>
    <property type="match status" value="1"/>
</dbReference>
<dbReference type="PANTHER" id="PTHR30474:SF2">
    <property type="entry name" value="PEPTIDOGLYCAN GLYCOSYLTRANSFERASE FTSW-RELATED"/>
    <property type="match status" value="1"/>
</dbReference>
<feature type="transmembrane region" description="Helical" evidence="23">
    <location>
        <begin position="234"/>
        <end position="250"/>
    </location>
</feature>
<keyword evidence="7 23" id="KW-0812">Transmembrane</keyword>
<dbReference type="GO" id="GO:0032153">
    <property type="term" value="C:cell division site"/>
    <property type="evidence" value="ECO:0007669"/>
    <property type="project" value="TreeGrafter"/>
</dbReference>
<keyword evidence="12" id="KW-0131">Cell cycle</keyword>
<dbReference type="InterPro" id="IPR013437">
    <property type="entry name" value="FtsW"/>
</dbReference>
<evidence type="ECO:0000256" key="10">
    <source>
        <dbReference type="ARBA" id="ARBA00022989"/>
    </source>
</evidence>
<evidence type="ECO:0000313" key="25">
    <source>
        <dbReference type="Proteomes" id="UP000247980"/>
    </source>
</evidence>
<evidence type="ECO:0000256" key="16">
    <source>
        <dbReference type="ARBA" id="ARBA00038053"/>
    </source>
</evidence>
<evidence type="ECO:0000256" key="23">
    <source>
        <dbReference type="SAM" id="Phobius"/>
    </source>
</evidence>
<comment type="function">
    <text evidence="21">Peptidoglycan polymerase that is essential for cell division.</text>
</comment>
<gene>
    <name evidence="24" type="primary">ftsW</name>
    <name evidence="24" type="ORF">CVS30_09660</name>
</gene>
<feature type="transmembrane region" description="Helical" evidence="23">
    <location>
        <begin position="409"/>
        <end position="431"/>
    </location>
</feature>
<dbReference type="PANTHER" id="PTHR30474">
    <property type="entry name" value="CELL CYCLE PROTEIN"/>
    <property type="match status" value="1"/>
</dbReference>
<keyword evidence="4" id="KW-0132">Cell division</keyword>
<keyword evidence="10 23" id="KW-1133">Transmembrane helix</keyword>
<keyword evidence="6" id="KW-0808">Transferase</keyword>
<dbReference type="GO" id="GO:0051301">
    <property type="term" value="P:cell division"/>
    <property type="evidence" value="ECO:0007669"/>
    <property type="project" value="UniProtKB-KW"/>
</dbReference>
<keyword evidence="3" id="KW-1003">Cell membrane</keyword>
<evidence type="ECO:0000256" key="4">
    <source>
        <dbReference type="ARBA" id="ARBA00022618"/>
    </source>
</evidence>
<dbReference type="GO" id="GO:0005886">
    <property type="term" value="C:plasma membrane"/>
    <property type="evidence" value="ECO:0007669"/>
    <property type="project" value="UniProtKB-SubCell"/>
</dbReference>
<feature type="compositionally biased region" description="Low complexity" evidence="22">
    <location>
        <begin position="11"/>
        <end position="47"/>
    </location>
</feature>
<comment type="subcellular location">
    <subcellularLocation>
        <location evidence="1">Cell membrane</location>
        <topology evidence="1">Multi-pass membrane protein</topology>
    </subcellularLocation>
</comment>
<keyword evidence="5" id="KW-0328">Glycosyltransferase</keyword>
<evidence type="ECO:0000256" key="13">
    <source>
        <dbReference type="ARBA" id="ARBA00023316"/>
    </source>
</evidence>
<dbReference type="GO" id="GO:0071555">
    <property type="term" value="P:cell wall organization"/>
    <property type="evidence" value="ECO:0007669"/>
    <property type="project" value="UniProtKB-KW"/>
</dbReference>
<feature type="transmembrane region" description="Helical" evidence="23">
    <location>
        <begin position="343"/>
        <end position="366"/>
    </location>
</feature>
<dbReference type="EMBL" id="QJVC01000007">
    <property type="protein sequence ID" value="PYI38584.1"/>
    <property type="molecule type" value="Genomic_DNA"/>
</dbReference>
<sequence length="446" mass="45961">MVARTPTQPGTSAARAAQAKAAGGSTAKPASSVSPSKSSTAAGTKAPAAPVAPVKSAKKWQRIFGRINARAGRPSASYYWIIATTVALTCIGLMTVLSASAAESISEGADPYALFVRAAIFALVGMVVMMALSFVGAEGLRKIAWPAIILAVILLMAVVFTPLGRSAGGNTNWINLGGSLSFQPSEAAKLALALWMGAVMARKGRLVSDWRHTILPVVPVGIALVALILKGDDLGTAVIVMGILGAGLFFGGGSKRVLILAIVVGAAAALILAAVSGNRTARLAGWLGKCNDTDGLCDQAQNGLYALASGGWFGVGLGQSRQKWSWIPEAHNDFIFAIIGEEFGLLGTIVILGLYGVLAFAIFTVVMKRNDTFARVVCGSILFWVIGQAVANIAMVTGLLPVIGVPLPLISYGGSSLIMVLAAIGIVLSFARTDPTAAIKERTKSS</sequence>
<feature type="transmembrane region" description="Helical" evidence="23">
    <location>
        <begin position="143"/>
        <end position="163"/>
    </location>
</feature>
<feature type="compositionally biased region" description="Polar residues" evidence="22">
    <location>
        <begin position="1"/>
        <end position="10"/>
    </location>
</feature>
<comment type="caution">
    <text evidence="24">The sequence shown here is derived from an EMBL/GenBank/DDBJ whole genome shotgun (WGS) entry which is preliminary data.</text>
</comment>
<feature type="region of interest" description="Disordered" evidence="22">
    <location>
        <begin position="1"/>
        <end position="47"/>
    </location>
</feature>
<evidence type="ECO:0000256" key="11">
    <source>
        <dbReference type="ARBA" id="ARBA00023136"/>
    </source>
</evidence>
<feature type="transmembrane region" description="Helical" evidence="23">
    <location>
        <begin position="210"/>
        <end position="228"/>
    </location>
</feature>
<evidence type="ECO:0000256" key="12">
    <source>
        <dbReference type="ARBA" id="ARBA00023306"/>
    </source>
</evidence>
<evidence type="ECO:0000256" key="18">
    <source>
        <dbReference type="ARBA" id="ARBA00041418"/>
    </source>
</evidence>
<dbReference type="GO" id="GO:0009252">
    <property type="term" value="P:peptidoglycan biosynthetic process"/>
    <property type="evidence" value="ECO:0007669"/>
    <property type="project" value="UniProtKB-KW"/>
</dbReference>
<dbReference type="GO" id="GO:0008360">
    <property type="term" value="P:regulation of cell shape"/>
    <property type="evidence" value="ECO:0007669"/>
    <property type="project" value="UniProtKB-KW"/>
</dbReference>
<dbReference type="AlphaFoldDB" id="A0A2V5IWH6"/>
<feature type="transmembrane region" description="Helical" evidence="23">
    <location>
        <begin position="78"/>
        <end position="102"/>
    </location>
</feature>
<dbReference type="GO" id="GO:0015648">
    <property type="term" value="F:lipid-linked peptidoglycan transporter activity"/>
    <property type="evidence" value="ECO:0007669"/>
    <property type="project" value="TreeGrafter"/>
</dbReference>
<evidence type="ECO:0000256" key="2">
    <source>
        <dbReference type="ARBA" id="ARBA00004752"/>
    </source>
</evidence>
<proteinExistence type="inferred from homology"/>